<name>A0A1X6X931_9MICO</name>
<keyword evidence="3" id="KW-1185">Reference proteome</keyword>
<proteinExistence type="predicted"/>
<accession>A0A1X6X931</accession>
<evidence type="ECO:0000256" key="1">
    <source>
        <dbReference type="SAM" id="MobiDB-lite"/>
    </source>
</evidence>
<dbReference type="AlphaFoldDB" id="A0A1X6X931"/>
<dbReference type="Proteomes" id="UP000195981">
    <property type="component" value="Unassembled WGS sequence"/>
</dbReference>
<organism evidence="2 3">
    <name type="scientific">Brachybacterium nesterenkovii</name>
    <dbReference type="NCBI Taxonomy" id="47847"/>
    <lineage>
        <taxon>Bacteria</taxon>
        <taxon>Bacillati</taxon>
        <taxon>Actinomycetota</taxon>
        <taxon>Actinomycetes</taxon>
        <taxon>Micrococcales</taxon>
        <taxon>Dermabacteraceae</taxon>
        <taxon>Brachybacterium</taxon>
    </lineage>
</organism>
<evidence type="ECO:0000313" key="2">
    <source>
        <dbReference type="EMBL" id="SLM95752.1"/>
    </source>
</evidence>
<protein>
    <submittedName>
        <fullName evidence="2">Uncharacterized protein</fullName>
    </submittedName>
</protein>
<reference evidence="2 3" key="1">
    <citation type="submission" date="2017-02" db="EMBL/GenBank/DDBJ databases">
        <authorList>
            <person name="Peterson S.W."/>
        </authorList>
    </citation>
    <scope>NUCLEOTIDE SEQUENCE [LARGE SCALE GENOMIC DNA]</scope>
    <source>
        <strain evidence="2 3">CIP104813</strain>
    </source>
</reference>
<evidence type="ECO:0000313" key="3">
    <source>
        <dbReference type="Proteomes" id="UP000195981"/>
    </source>
</evidence>
<feature type="region of interest" description="Disordered" evidence="1">
    <location>
        <begin position="15"/>
        <end position="43"/>
    </location>
</feature>
<gene>
    <name evidence="2" type="ORF">FM110_13305</name>
</gene>
<sequence>MGDILALRRAVARRSALARRGRGAPAARPEHADPPGMAKGRPA</sequence>
<dbReference type="EMBL" id="FWFG01000116">
    <property type="protein sequence ID" value="SLM95752.1"/>
    <property type="molecule type" value="Genomic_DNA"/>
</dbReference>